<evidence type="ECO:0000256" key="13">
    <source>
        <dbReference type="NCBIfam" id="TIGR00445"/>
    </source>
</evidence>
<evidence type="ECO:0000256" key="8">
    <source>
        <dbReference type="ARBA" id="ARBA00022989"/>
    </source>
</evidence>
<dbReference type="PROSITE" id="PS01347">
    <property type="entry name" value="MRAY_1"/>
    <property type="match status" value="1"/>
</dbReference>
<dbReference type="GO" id="GO:0051301">
    <property type="term" value="P:cell division"/>
    <property type="evidence" value="ECO:0007669"/>
    <property type="project" value="UniProtKB-KW"/>
</dbReference>
<dbReference type="UniPathway" id="UPA00219"/>
<dbReference type="GO" id="GO:0046872">
    <property type="term" value="F:metal ion binding"/>
    <property type="evidence" value="ECO:0007669"/>
    <property type="project" value="UniProtKB-KW"/>
</dbReference>
<evidence type="ECO:0000256" key="5">
    <source>
        <dbReference type="ARBA" id="ARBA00022692"/>
    </source>
</evidence>
<dbReference type="EC" id="2.7.8.13" evidence="12 13"/>
<accession>A0A212JEV7</accession>
<feature type="transmembrane region" description="Helical" evidence="12">
    <location>
        <begin position="303"/>
        <end position="324"/>
    </location>
</feature>
<feature type="transmembrane region" description="Helical" evidence="12">
    <location>
        <begin position="135"/>
        <end position="152"/>
    </location>
</feature>
<dbReference type="PANTHER" id="PTHR22926:SF5">
    <property type="entry name" value="PHOSPHO-N-ACETYLMURAMOYL-PENTAPEPTIDE-TRANSFERASE HOMOLOG"/>
    <property type="match status" value="1"/>
</dbReference>
<keyword evidence="6 12" id="KW-0133">Cell shape</keyword>
<feature type="transmembrane region" description="Helical" evidence="12">
    <location>
        <begin position="279"/>
        <end position="296"/>
    </location>
</feature>
<dbReference type="GO" id="GO:0051992">
    <property type="term" value="F:UDP-N-acetylmuramoyl-L-alanyl-D-glutamyl-meso-2,6-diaminopimelyl-D-alanyl-D-alanine:undecaprenyl-phosphate transferase activity"/>
    <property type="evidence" value="ECO:0007669"/>
    <property type="project" value="RHEA"/>
</dbReference>
<dbReference type="GO" id="GO:0008963">
    <property type="term" value="F:phospho-N-acetylmuramoyl-pentapeptide-transferase activity"/>
    <property type="evidence" value="ECO:0007669"/>
    <property type="project" value="UniProtKB-UniRule"/>
</dbReference>
<evidence type="ECO:0000256" key="10">
    <source>
        <dbReference type="ARBA" id="ARBA00023306"/>
    </source>
</evidence>
<evidence type="ECO:0000256" key="9">
    <source>
        <dbReference type="ARBA" id="ARBA00023136"/>
    </source>
</evidence>
<comment type="catalytic activity">
    <reaction evidence="12">
        <text>UDP-N-acetyl-alpha-D-muramoyl-L-alanyl-gamma-D-glutamyl-meso-2,6-diaminopimeloyl-D-alanyl-D-alanine + di-trans,octa-cis-undecaprenyl phosphate = di-trans,octa-cis-undecaprenyl diphospho-N-acetyl-alpha-D-muramoyl-L-alanyl-D-glutamyl-meso-2,6-diaminopimeloyl-D-alanyl-D-alanine + UMP</text>
        <dbReference type="Rhea" id="RHEA:28386"/>
        <dbReference type="ChEBI" id="CHEBI:57865"/>
        <dbReference type="ChEBI" id="CHEBI:60392"/>
        <dbReference type="ChEBI" id="CHEBI:61386"/>
        <dbReference type="ChEBI" id="CHEBI:61387"/>
        <dbReference type="EC" id="2.7.8.13"/>
    </reaction>
</comment>
<evidence type="ECO:0000256" key="6">
    <source>
        <dbReference type="ARBA" id="ARBA00022960"/>
    </source>
</evidence>
<sequence length="420" mass="46338">MLYYLFDYLDQLDFPGAGMFRYVSFRAAMALVLSLLISTIIGRRIIDKLQKLQIGEIVRNLGLEGQLSKKGTPTMGGIIIIISILVPVLLLARLDNIYIILMLITTVWLGVLGFLDDYIKVFKKDKEGLHGKFKIIAQIGLGLIVGMTLYLSPDVIIRENIEFRNQDNVIERVSYTAEGAKSTQTTIPFMKNNNLDYEDLVSFMGDYAEPAAWILFVTIVIFIVTAVSNGANLTDGLDGLAAGSSAIIGVTLGILAYVSGHIEFASYLNIMFIPGSQELVIFASAFIGATVGFLWYNAFPAQVFMGDTGSLTLGGIIGVFAVVIHKELLLPILCGIFMVESLSVMIQVFYFKLTKKKYGEGRRVFKMTPLHHHFQKAGNSGIQALFQKPIGAVPESKIVVRFWIIGIILAVLTLATLKMR</sequence>
<keyword evidence="3 12" id="KW-0132">Cell division</keyword>
<keyword evidence="8 12" id="KW-1133">Transmembrane helix</keyword>
<dbReference type="PANTHER" id="PTHR22926">
    <property type="entry name" value="PHOSPHO-N-ACETYLMURAMOYL-PENTAPEPTIDE-TRANSFERASE"/>
    <property type="match status" value="1"/>
</dbReference>
<feature type="binding site" evidence="14">
    <location>
        <position position="232"/>
    </location>
    <ligand>
        <name>Mg(2+)</name>
        <dbReference type="ChEBI" id="CHEBI:18420"/>
    </ligand>
</feature>
<dbReference type="Pfam" id="PF10555">
    <property type="entry name" value="MraY_sig1"/>
    <property type="match status" value="1"/>
</dbReference>
<feature type="transmembrane region" description="Helical" evidence="12">
    <location>
        <begin position="74"/>
        <end position="91"/>
    </location>
</feature>
<keyword evidence="7 12" id="KW-0573">Peptidoglycan synthesis</keyword>
<dbReference type="InterPro" id="IPR003524">
    <property type="entry name" value="PNAcMuramoyl-5peptid_Trfase"/>
</dbReference>
<organism evidence="15">
    <name type="scientific">uncultured Dysgonomonas sp</name>
    <dbReference type="NCBI Taxonomy" id="206096"/>
    <lineage>
        <taxon>Bacteria</taxon>
        <taxon>Pseudomonadati</taxon>
        <taxon>Bacteroidota</taxon>
        <taxon>Bacteroidia</taxon>
        <taxon>Bacteroidales</taxon>
        <taxon>Dysgonomonadaceae</taxon>
        <taxon>Dysgonomonas</taxon>
        <taxon>environmental samples</taxon>
    </lineage>
</organism>
<keyword evidence="5 12" id="KW-0812">Transmembrane</keyword>
<protein>
    <recommendedName>
        <fullName evidence="12 13">Phospho-N-acetylmuramoyl-pentapeptide-transferase</fullName>
        <ecNumber evidence="12 13">2.7.8.13</ecNumber>
    </recommendedName>
    <alternativeName>
        <fullName evidence="12">UDP-MurNAc-pentapeptide phosphotransferase</fullName>
    </alternativeName>
</protein>
<evidence type="ECO:0000256" key="4">
    <source>
        <dbReference type="ARBA" id="ARBA00022679"/>
    </source>
</evidence>
<dbReference type="AlphaFoldDB" id="A0A212JEV7"/>
<dbReference type="NCBIfam" id="TIGR00445">
    <property type="entry name" value="mraY"/>
    <property type="match status" value="1"/>
</dbReference>
<evidence type="ECO:0000256" key="1">
    <source>
        <dbReference type="ARBA" id="ARBA00004141"/>
    </source>
</evidence>
<dbReference type="HAMAP" id="MF_00038">
    <property type="entry name" value="MraY"/>
    <property type="match status" value="1"/>
</dbReference>
<dbReference type="PROSITE" id="PS01348">
    <property type="entry name" value="MRAY_2"/>
    <property type="match status" value="1"/>
</dbReference>
<feature type="binding site" evidence="14">
    <location>
        <position position="307"/>
    </location>
    <ligand>
        <name>Mg(2+)</name>
        <dbReference type="ChEBI" id="CHEBI:18420"/>
    </ligand>
</feature>
<evidence type="ECO:0000256" key="2">
    <source>
        <dbReference type="ARBA" id="ARBA00005583"/>
    </source>
</evidence>
<feature type="transmembrane region" description="Helical" evidence="12">
    <location>
        <begin position="240"/>
        <end position="259"/>
    </location>
</feature>
<dbReference type="EMBL" id="FLUM01000001">
    <property type="protein sequence ID" value="SBV97795.1"/>
    <property type="molecule type" value="Genomic_DNA"/>
</dbReference>
<feature type="transmembrane region" description="Helical" evidence="12">
    <location>
        <begin position="210"/>
        <end position="228"/>
    </location>
</feature>
<comment type="similarity">
    <text evidence="2 12">Belongs to the glycosyltransferase 4 family. MraY subfamily.</text>
</comment>
<evidence type="ECO:0000256" key="12">
    <source>
        <dbReference type="HAMAP-Rule" id="MF_00038"/>
    </source>
</evidence>
<keyword evidence="12" id="KW-1003">Cell membrane</keyword>
<keyword evidence="12 14" id="KW-0460">Magnesium</keyword>
<feature type="transmembrane region" description="Helical" evidence="12">
    <location>
        <begin position="398"/>
        <end position="417"/>
    </location>
</feature>
<keyword evidence="12 14" id="KW-0479">Metal-binding</keyword>
<dbReference type="CDD" id="cd06852">
    <property type="entry name" value="GT_MraY"/>
    <property type="match status" value="1"/>
</dbReference>
<feature type="transmembrane region" description="Helical" evidence="12">
    <location>
        <begin position="97"/>
        <end position="115"/>
    </location>
</feature>
<dbReference type="GO" id="GO:0071555">
    <property type="term" value="P:cell wall organization"/>
    <property type="evidence" value="ECO:0007669"/>
    <property type="project" value="UniProtKB-KW"/>
</dbReference>
<evidence type="ECO:0000256" key="7">
    <source>
        <dbReference type="ARBA" id="ARBA00022984"/>
    </source>
</evidence>
<dbReference type="GO" id="GO:0009252">
    <property type="term" value="P:peptidoglycan biosynthetic process"/>
    <property type="evidence" value="ECO:0007669"/>
    <property type="project" value="UniProtKB-UniRule"/>
</dbReference>
<dbReference type="Pfam" id="PF00953">
    <property type="entry name" value="Glycos_transf_4"/>
    <property type="match status" value="1"/>
</dbReference>
<keyword evidence="10 12" id="KW-0131">Cell cycle</keyword>
<evidence type="ECO:0000256" key="3">
    <source>
        <dbReference type="ARBA" id="ARBA00022618"/>
    </source>
</evidence>
<feature type="transmembrane region" description="Helical" evidence="12">
    <location>
        <begin position="330"/>
        <end position="353"/>
    </location>
</feature>
<evidence type="ECO:0000256" key="14">
    <source>
        <dbReference type="PIRSR" id="PIRSR600715-1"/>
    </source>
</evidence>
<dbReference type="GO" id="GO:0008360">
    <property type="term" value="P:regulation of cell shape"/>
    <property type="evidence" value="ECO:0007669"/>
    <property type="project" value="UniProtKB-KW"/>
</dbReference>
<dbReference type="InterPro" id="IPR018480">
    <property type="entry name" value="PNAcMuramoyl-5peptid_Trfase_CS"/>
</dbReference>
<comment type="cofactor">
    <cofactor evidence="12 14">
        <name>Mg(2+)</name>
        <dbReference type="ChEBI" id="CHEBI:18420"/>
    </cofactor>
</comment>
<name>A0A212JEV7_9BACT</name>
<comment type="pathway">
    <text evidence="12">Cell wall biogenesis; peptidoglycan biosynthesis.</text>
</comment>
<evidence type="ECO:0000313" key="15">
    <source>
        <dbReference type="EMBL" id="SBV97795.1"/>
    </source>
</evidence>
<reference evidence="15" key="1">
    <citation type="submission" date="2016-04" db="EMBL/GenBank/DDBJ databases">
        <authorList>
            <person name="Evans L.H."/>
            <person name="Alamgir A."/>
            <person name="Owens N."/>
            <person name="Weber N.D."/>
            <person name="Virtaneva K."/>
            <person name="Barbian K."/>
            <person name="Babar A."/>
            <person name="Rosenke K."/>
        </authorList>
    </citation>
    <scope>NUCLEOTIDE SEQUENCE</scope>
    <source>
        <strain evidence="15">86-1</strain>
    </source>
</reference>
<gene>
    <name evidence="12 15" type="primary">mraY</name>
    <name evidence="15" type="ORF">KL86DYS1_12002</name>
</gene>
<comment type="function">
    <text evidence="12">Catalyzes the initial step of the lipid cycle reactions in the biosynthesis of the cell wall peptidoglycan: transfers peptidoglycan precursor phospho-MurNAc-pentapeptide from UDP-MurNAc-pentapeptide onto the lipid carrier undecaprenyl phosphate, yielding undecaprenyl-pyrophosphoryl-MurNAc-pentapeptide, known as lipid I.</text>
</comment>
<evidence type="ECO:0000256" key="11">
    <source>
        <dbReference type="ARBA" id="ARBA00023316"/>
    </source>
</evidence>
<keyword evidence="9 12" id="KW-0472">Membrane</keyword>
<feature type="transmembrane region" description="Helical" evidence="12">
    <location>
        <begin position="20"/>
        <end position="41"/>
    </location>
</feature>
<keyword evidence="4 12" id="KW-0808">Transferase</keyword>
<keyword evidence="11 12" id="KW-0961">Cell wall biogenesis/degradation</keyword>
<dbReference type="InterPro" id="IPR000715">
    <property type="entry name" value="Glycosyl_transferase_4"/>
</dbReference>
<comment type="subcellular location">
    <subcellularLocation>
        <location evidence="12">Cell membrane</location>
        <topology evidence="12">Multi-pass membrane protein</topology>
    </subcellularLocation>
    <subcellularLocation>
        <location evidence="1">Membrane</location>
        <topology evidence="1">Multi-pass membrane protein</topology>
    </subcellularLocation>
</comment>
<proteinExistence type="inferred from homology"/>
<dbReference type="GO" id="GO:0005886">
    <property type="term" value="C:plasma membrane"/>
    <property type="evidence" value="ECO:0007669"/>
    <property type="project" value="UniProtKB-SubCell"/>
</dbReference>
<dbReference type="RefSeq" id="WP_006799047.1">
    <property type="nucleotide sequence ID" value="NZ_LT599032.1"/>
</dbReference>